<comment type="pathway">
    <text evidence="1">Cell wall biogenesis; cell wall polysaccharide biosynthesis.</text>
</comment>
<reference evidence="8" key="1">
    <citation type="journal article" date="2019" name="Int. J. Syst. Evol. Microbiol.">
        <title>The Global Catalogue of Microorganisms (GCM) 10K type strain sequencing project: providing services to taxonomists for standard genome sequencing and annotation.</title>
        <authorList>
            <consortium name="The Broad Institute Genomics Platform"/>
            <consortium name="The Broad Institute Genome Sequencing Center for Infectious Disease"/>
            <person name="Wu L."/>
            <person name="Ma J."/>
        </authorList>
    </citation>
    <scope>NUCLEOTIDE SEQUENCE [LARGE SCALE GENOMIC DNA]</scope>
    <source>
        <strain evidence="8">CCM 7403</strain>
    </source>
</reference>
<dbReference type="Proteomes" id="UP000630594">
    <property type="component" value="Unassembled WGS sequence"/>
</dbReference>
<evidence type="ECO:0000256" key="4">
    <source>
        <dbReference type="ARBA" id="ARBA00022679"/>
    </source>
</evidence>
<dbReference type="RefSeq" id="WP_229721704.1">
    <property type="nucleotide sequence ID" value="NZ_BMCK01000006.1"/>
</dbReference>
<evidence type="ECO:0000313" key="7">
    <source>
        <dbReference type="EMBL" id="GGD30992.1"/>
    </source>
</evidence>
<dbReference type="InterPro" id="IPR029044">
    <property type="entry name" value="Nucleotide-diphossugar_trans"/>
</dbReference>
<evidence type="ECO:0000313" key="8">
    <source>
        <dbReference type="Proteomes" id="UP000630594"/>
    </source>
</evidence>
<dbReference type="EMBL" id="BMCK01000006">
    <property type="protein sequence ID" value="GGD30992.1"/>
    <property type="molecule type" value="Genomic_DNA"/>
</dbReference>
<keyword evidence="8" id="KW-1185">Reference proteome</keyword>
<sequence>MSAVSSVRQEPKVAVVTIAHGRHDHLAHQQRALAVCDGPPPDRVVVAMGDPELHDWRPEAGPAPAVVPIEVPDEGLPLAAARNAGARTALARGADVLVFLDVDCVPAPGLVAAYTAAVVESPYVVWSGPVTYLPPGADVSDPTQLAALDDPHPARPAPAPGERQRGAEPDLFWSLSFALGRSAWERTGGFWSEYVGYGGEDTDFARVVREVGLELGWDGSARAYHQHHPTQSPPVQHLDAILRNGAVFAARWGEWPMRGWLEEFERAGLVCRRGDQWERCATSAG</sequence>
<dbReference type="Pfam" id="PF02709">
    <property type="entry name" value="Glyco_transf_7C"/>
    <property type="match status" value="1"/>
</dbReference>
<keyword evidence="4 7" id="KW-0808">Transferase</keyword>
<evidence type="ECO:0000256" key="5">
    <source>
        <dbReference type="SAM" id="MobiDB-lite"/>
    </source>
</evidence>
<proteinExistence type="inferred from homology"/>
<dbReference type="GO" id="GO:0016740">
    <property type="term" value="F:transferase activity"/>
    <property type="evidence" value="ECO:0007669"/>
    <property type="project" value="UniProtKB-KW"/>
</dbReference>
<comment type="similarity">
    <text evidence="2">Belongs to the glycosyltransferase 2 family.</text>
</comment>
<name>A0ABQ1QK83_9ACTN</name>
<gene>
    <name evidence="7" type="ORF">GCM10007231_33140</name>
</gene>
<keyword evidence="3" id="KW-0328">Glycosyltransferase</keyword>
<accession>A0ABQ1QK83</accession>
<protein>
    <submittedName>
        <fullName evidence="7">Glycosyl transferase family A</fullName>
    </submittedName>
</protein>
<feature type="region of interest" description="Disordered" evidence="5">
    <location>
        <begin position="141"/>
        <end position="166"/>
    </location>
</feature>
<dbReference type="InterPro" id="IPR027791">
    <property type="entry name" value="Galactosyl_T_C"/>
</dbReference>
<evidence type="ECO:0000259" key="6">
    <source>
        <dbReference type="Pfam" id="PF02709"/>
    </source>
</evidence>
<dbReference type="PANTHER" id="PTHR43179">
    <property type="entry name" value="RHAMNOSYLTRANSFERASE WBBL"/>
    <property type="match status" value="1"/>
</dbReference>
<dbReference type="PANTHER" id="PTHR43179:SF12">
    <property type="entry name" value="GALACTOFURANOSYLTRANSFERASE GLFT2"/>
    <property type="match status" value="1"/>
</dbReference>
<evidence type="ECO:0000256" key="2">
    <source>
        <dbReference type="ARBA" id="ARBA00006739"/>
    </source>
</evidence>
<evidence type="ECO:0000256" key="1">
    <source>
        <dbReference type="ARBA" id="ARBA00004776"/>
    </source>
</evidence>
<comment type="caution">
    <text evidence="7">The sequence shown here is derived from an EMBL/GenBank/DDBJ whole genome shotgun (WGS) entry which is preliminary data.</text>
</comment>
<dbReference type="Gene3D" id="3.90.550.10">
    <property type="entry name" value="Spore Coat Polysaccharide Biosynthesis Protein SpsA, Chain A"/>
    <property type="match status" value="1"/>
</dbReference>
<dbReference type="SUPFAM" id="SSF53448">
    <property type="entry name" value="Nucleotide-diphospho-sugar transferases"/>
    <property type="match status" value="1"/>
</dbReference>
<organism evidence="7 8">
    <name type="scientific">Nocardioides daphniae</name>
    <dbReference type="NCBI Taxonomy" id="402297"/>
    <lineage>
        <taxon>Bacteria</taxon>
        <taxon>Bacillati</taxon>
        <taxon>Actinomycetota</taxon>
        <taxon>Actinomycetes</taxon>
        <taxon>Propionibacteriales</taxon>
        <taxon>Nocardioidaceae</taxon>
        <taxon>Nocardioides</taxon>
    </lineage>
</organism>
<feature type="domain" description="Galactosyltransferase C-terminal" evidence="6">
    <location>
        <begin position="176"/>
        <end position="215"/>
    </location>
</feature>
<evidence type="ECO:0000256" key="3">
    <source>
        <dbReference type="ARBA" id="ARBA00022676"/>
    </source>
</evidence>